<dbReference type="SUPFAM" id="SSF103473">
    <property type="entry name" value="MFS general substrate transporter"/>
    <property type="match status" value="2"/>
</dbReference>
<keyword evidence="7" id="KW-1185">Reference proteome</keyword>
<dbReference type="PANTHER" id="PTHR24064">
    <property type="entry name" value="SOLUTE CARRIER FAMILY 22 MEMBER"/>
    <property type="match status" value="1"/>
</dbReference>
<evidence type="ECO:0000256" key="3">
    <source>
        <dbReference type="ARBA" id="ARBA00022989"/>
    </source>
</evidence>
<evidence type="ECO:0000313" key="7">
    <source>
        <dbReference type="Proteomes" id="UP000018936"/>
    </source>
</evidence>
<evidence type="ECO:0000313" key="6">
    <source>
        <dbReference type="EMBL" id="ETE68732.1"/>
    </source>
</evidence>
<feature type="transmembrane region" description="Helical" evidence="5">
    <location>
        <begin position="20"/>
        <end position="37"/>
    </location>
</feature>
<evidence type="ECO:0000256" key="4">
    <source>
        <dbReference type="ARBA" id="ARBA00023136"/>
    </source>
</evidence>
<dbReference type="OrthoDB" id="2544694at2759"/>
<dbReference type="GO" id="GO:0016020">
    <property type="term" value="C:membrane"/>
    <property type="evidence" value="ECO:0007669"/>
    <property type="project" value="UniProtKB-SubCell"/>
</dbReference>
<feature type="non-terminal residue" evidence="6">
    <location>
        <position position="1"/>
    </location>
</feature>
<dbReference type="Pfam" id="PF00083">
    <property type="entry name" value="Sugar_tr"/>
    <property type="match status" value="1"/>
</dbReference>
<gene>
    <name evidence="6" type="primary">slc22a6-b</name>
    <name evidence="6" type="ORF">L345_05465</name>
</gene>
<dbReference type="FunFam" id="1.20.1250.20:FF:000023">
    <property type="entry name" value="Solute carrier family 22 member 6"/>
    <property type="match status" value="1"/>
</dbReference>
<dbReference type="EMBL" id="AZIM01000953">
    <property type="protein sequence ID" value="ETE68732.1"/>
    <property type="molecule type" value="Genomic_DNA"/>
</dbReference>
<evidence type="ECO:0000256" key="2">
    <source>
        <dbReference type="ARBA" id="ARBA00022692"/>
    </source>
</evidence>
<feature type="transmembrane region" description="Helical" evidence="5">
    <location>
        <begin position="1027"/>
        <end position="1044"/>
    </location>
</feature>
<feature type="transmembrane region" description="Helical" evidence="5">
    <location>
        <begin position="188"/>
        <end position="209"/>
    </location>
</feature>
<comment type="subcellular location">
    <subcellularLocation>
        <location evidence="1">Membrane</location>
        <topology evidence="1">Multi-pass membrane protein</topology>
    </subcellularLocation>
</comment>
<evidence type="ECO:0000256" key="1">
    <source>
        <dbReference type="ARBA" id="ARBA00004141"/>
    </source>
</evidence>
<keyword evidence="4 5" id="KW-0472">Membrane</keyword>
<dbReference type="InterPro" id="IPR005828">
    <property type="entry name" value="MFS_sugar_transport-like"/>
</dbReference>
<comment type="caution">
    <text evidence="6">The sequence shown here is derived from an EMBL/GenBank/DDBJ whole genome shotgun (WGS) entry which is preliminary data.</text>
</comment>
<feature type="transmembrane region" description="Helical" evidence="5">
    <location>
        <begin position="781"/>
        <end position="804"/>
    </location>
</feature>
<feature type="transmembrane region" description="Helical" evidence="5">
    <location>
        <begin position="891"/>
        <end position="917"/>
    </location>
</feature>
<feature type="transmembrane region" description="Helical" evidence="5">
    <location>
        <begin position="752"/>
        <end position="769"/>
    </location>
</feature>
<name>V8P4C5_OPHHA</name>
<dbReference type="GO" id="GO:0022857">
    <property type="term" value="F:transmembrane transporter activity"/>
    <property type="evidence" value="ECO:0007669"/>
    <property type="project" value="InterPro"/>
</dbReference>
<dbReference type="AlphaFoldDB" id="V8P4C5"/>
<feature type="transmembrane region" description="Helical" evidence="5">
    <location>
        <begin position="443"/>
        <end position="461"/>
    </location>
</feature>
<accession>V8P4C5</accession>
<organism evidence="6 7">
    <name type="scientific">Ophiophagus hannah</name>
    <name type="common">King cobra</name>
    <name type="synonym">Naja hannah</name>
    <dbReference type="NCBI Taxonomy" id="8665"/>
    <lineage>
        <taxon>Eukaryota</taxon>
        <taxon>Metazoa</taxon>
        <taxon>Chordata</taxon>
        <taxon>Craniata</taxon>
        <taxon>Vertebrata</taxon>
        <taxon>Euteleostomi</taxon>
        <taxon>Lepidosauria</taxon>
        <taxon>Squamata</taxon>
        <taxon>Bifurcata</taxon>
        <taxon>Unidentata</taxon>
        <taxon>Episquamata</taxon>
        <taxon>Toxicofera</taxon>
        <taxon>Serpentes</taxon>
        <taxon>Colubroidea</taxon>
        <taxon>Elapidae</taxon>
        <taxon>Elapinae</taxon>
        <taxon>Ophiophagus</taxon>
    </lineage>
</organism>
<evidence type="ECO:0000256" key="5">
    <source>
        <dbReference type="SAM" id="Phobius"/>
    </source>
</evidence>
<proteinExistence type="predicted"/>
<feature type="transmembrane region" description="Helical" evidence="5">
    <location>
        <begin position="473"/>
        <end position="495"/>
    </location>
</feature>
<dbReference type="Gene3D" id="1.20.1250.20">
    <property type="entry name" value="MFS general substrate transporter like domains"/>
    <property type="match status" value="3"/>
</dbReference>
<protein>
    <submittedName>
        <fullName evidence="6">Solute carrier family 22 member 6-B</fullName>
    </submittedName>
</protein>
<reference evidence="6 7" key="1">
    <citation type="journal article" date="2013" name="Proc. Natl. Acad. Sci. U.S.A.">
        <title>The king cobra genome reveals dynamic gene evolution and adaptation in the snake venom system.</title>
        <authorList>
            <person name="Vonk F.J."/>
            <person name="Casewell N.R."/>
            <person name="Henkel C.V."/>
            <person name="Heimberg A.M."/>
            <person name="Jansen H.J."/>
            <person name="McCleary R.J."/>
            <person name="Kerkkamp H.M."/>
            <person name="Vos R.A."/>
            <person name="Guerreiro I."/>
            <person name="Calvete J.J."/>
            <person name="Wuster W."/>
            <person name="Woods A.E."/>
            <person name="Logan J.M."/>
            <person name="Harrison R.A."/>
            <person name="Castoe T.A."/>
            <person name="de Koning A.P."/>
            <person name="Pollock D.D."/>
            <person name="Yandell M."/>
            <person name="Calderon D."/>
            <person name="Renjifo C."/>
            <person name="Currier R.B."/>
            <person name="Salgado D."/>
            <person name="Pla D."/>
            <person name="Sanz L."/>
            <person name="Hyder A.S."/>
            <person name="Ribeiro J.M."/>
            <person name="Arntzen J.W."/>
            <person name="van den Thillart G.E."/>
            <person name="Boetzer M."/>
            <person name="Pirovano W."/>
            <person name="Dirks R.P."/>
            <person name="Spaink H.P."/>
            <person name="Duboule D."/>
            <person name="McGlinn E."/>
            <person name="Kini R.M."/>
            <person name="Richardson M.K."/>
        </authorList>
    </citation>
    <scope>NUCLEOTIDE SEQUENCE</scope>
    <source>
        <tissue evidence="6">Blood</tissue>
    </source>
</reference>
<dbReference type="Proteomes" id="UP000018936">
    <property type="component" value="Unassembled WGS sequence"/>
</dbReference>
<dbReference type="InterPro" id="IPR036259">
    <property type="entry name" value="MFS_trans_sf"/>
</dbReference>
<keyword evidence="3 5" id="KW-1133">Transmembrane helix</keyword>
<keyword evidence="2 5" id="KW-0812">Transmembrane</keyword>
<feature type="transmembrane region" description="Helical" evidence="5">
    <location>
        <begin position="501"/>
        <end position="520"/>
    </location>
</feature>
<feature type="transmembrane region" description="Helical" evidence="5">
    <location>
        <begin position="937"/>
        <end position="955"/>
    </location>
</feature>
<sequence length="1062" mass="116353">MTFADILDNVGGMGRFQRMMVSFLAIPLLMLASHNLLQNFTAGIPQHHCQIRIASNTTRQGNGTMGNLGADQLLRISIPTDTNRRPEQCRRFAAPQWRFLDLNATLSNGTVFDTEACEDGWTYDRSLFSNTIVSEMGVAGAGTAFAPNFTIYCILRFLCGMAMSGISLNSLAMAFAELLDQVGGMGRFQGFNVALLCFPMLLMAAHNLLQNFTAAVPGHHCRVTLNKVCADGNATGNRDCRALLRAFVPQDGAWKPEKCWRFVTPQWQLLEFNSTGREPTEAEQEPCLDGWTYEGSVFTSTIVTEWDLVCNFRSLQQLAQSIYMAGVLIRAEGFASLVVFPDGGVRILHSVRPQLQRLFCGVDADAFSSHGQHGDRVQLQPWAVHPRGRSVRHPGLALAPVGRVPPLLLLFPLRLVLKASLQTDNSSANNTKFPVADLVRTTSLRRVTVCLCFVCFAYYGLAMDLQNFGVSVYLIQVIFGAIDIPAKLVAFLVISYSGRRIAQALSLILAGLSIAGNIFVSHGCLGASFNCVFLYTGELYPTANRDGLWKHHGTCRGDCCPSGEDDQRVFSIPSPCHLCHGPHHLRDGCLFPARDFKCAATRYNRRRGDQIGGMGRFQILQVTLLVTPILLTASHNLLQNFSAGIPDHHCRVRLAHNGTYAHTNWTQMPTGEEDPWGIPKDASGQPEKCLRFVATEWPPLNTSAEVGGNSTGMATEPCKDGWVYDRSIFTNTIIMEWDLVCNRKTRRQMAQSIYMGGVLAGALILGSLADRFGRKAILTWSYLQLAVSGVCTAFAPNYAAYCAFRWFAESARWLVLSGKADQAVDVLKKVAQLNGKKDEGEKLNTEVRRVDQNQMEISLEVQHAEGNDFGPVIQAGPKTDSFPGFRFATSFAYYGLAMDLQHFGFSIYLIQVAFGTIDIPAKLGSAIGMSYIGRRTTQASSVILAGLAILVNILVPSDLRTLRTFLAVLGKGCLASSFNCLYLYTGELYPTVIRQTGMGLGSTLARVGGIVAPMIKMTGEHCSYLPSLIYGTAPILSGIAAVFLPETLNVPLPDTIDEVEGR</sequence>
<feature type="transmembrane region" description="Helical" evidence="5">
    <location>
        <begin position="154"/>
        <end position="176"/>
    </location>
</feature>